<keyword evidence="6 7" id="KW-0472">Membrane</keyword>
<dbReference type="PROSITE" id="PS50893">
    <property type="entry name" value="ABC_TRANSPORTER_2"/>
    <property type="match status" value="1"/>
</dbReference>
<dbReference type="SUPFAM" id="SSF90123">
    <property type="entry name" value="ABC transporter transmembrane region"/>
    <property type="match status" value="1"/>
</dbReference>
<dbReference type="InterPro" id="IPR036640">
    <property type="entry name" value="ABC1_TM_sf"/>
</dbReference>
<dbReference type="PANTHER" id="PTHR24221:SF654">
    <property type="entry name" value="ATP-BINDING CASSETTE SUB-FAMILY B MEMBER 6"/>
    <property type="match status" value="1"/>
</dbReference>
<evidence type="ECO:0000256" key="6">
    <source>
        <dbReference type="ARBA" id="ARBA00023136"/>
    </source>
</evidence>
<dbReference type="GO" id="GO:0016887">
    <property type="term" value="F:ATP hydrolysis activity"/>
    <property type="evidence" value="ECO:0007669"/>
    <property type="project" value="InterPro"/>
</dbReference>
<gene>
    <name evidence="10" type="ORF">BJ982_002395</name>
</gene>
<reference evidence="10 11" key="1">
    <citation type="submission" date="2020-08" db="EMBL/GenBank/DDBJ databases">
        <title>Sequencing the genomes of 1000 actinobacteria strains.</title>
        <authorList>
            <person name="Klenk H.-P."/>
        </authorList>
    </citation>
    <scope>NUCLEOTIDE SEQUENCE [LARGE SCALE GENOMIC DNA]</scope>
    <source>
        <strain evidence="10 11">DSM 45784</strain>
    </source>
</reference>
<dbReference type="PANTHER" id="PTHR24221">
    <property type="entry name" value="ATP-BINDING CASSETTE SUB-FAMILY B"/>
    <property type="match status" value="1"/>
</dbReference>
<dbReference type="Proteomes" id="UP000542210">
    <property type="component" value="Unassembled WGS sequence"/>
</dbReference>
<dbReference type="InterPro" id="IPR003593">
    <property type="entry name" value="AAA+_ATPase"/>
</dbReference>
<comment type="subcellular location">
    <subcellularLocation>
        <location evidence="1">Cell membrane</location>
        <topology evidence="1">Multi-pass membrane protein</topology>
    </subcellularLocation>
</comment>
<feature type="transmembrane region" description="Helical" evidence="7">
    <location>
        <begin position="159"/>
        <end position="180"/>
    </location>
</feature>
<dbReference type="InterPro" id="IPR027417">
    <property type="entry name" value="P-loop_NTPase"/>
</dbReference>
<evidence type="ECO:0000259" key="9">
    <source>
        <dbReference type="PROSITE" id="PS50929"/>
    </source>
</evidence>
<dbReference type="Gene3D" id="3.40.50.300">
    <property type="entry name" value="P-loop containing nucleotide triphosphate hydrolases"/>
    <property type="match status" value="1"/>
</dbReference>
<dbReference type="AlphaFoldDB" id="A0A7W7D8F5"/>
<dbReference type="PROSITE" id="PS50929">
    <property type="entry name" value="ABC_TM1F"/>
    <property type="match status" value="1"/>
</dbReference>
<dbReference type="GO" id="GO:0005886">
    <property type="term" value="C:plasma membrane"/>
    <property type="evidence" value="ECO:0007669"/>
    <property type="project" value="UniProtKB-SubCell"/>
</dbReference>
<keyword evidence="2 7" id="KW-0812">Transmembrane</keyword>
<evidence type="ECO:0000256" key="3">
    <source>
        <dbReference type="ARBA" id="ARBA00022741"/>
    </source>
</evidence>
<keyword evidence="11" id="KW-1185">Reference proteome</keyword>
<dbReference type="Gene3D" id="1.20.1560.10">
    <property type="entry name" value="ABC transporter type 1, transmembrane domain"/>
    <property type="match status" value="1"/>
</dbReference>
<dbReference type="GO" id="GO:0140359">
    <property type="term" value="F:ABC-type transporter activity"/>
    <property type="evidence" value="ECO:0007669"/>
    <property type="project" value="InterPro"/>
</dbReference>
<evidence type="ECO:0000313" key="11">
    <source>
        <dbReference type="Proteomes" id="UP000542210"/>
    </source>
</evidence>
<sequence>MTGARLLGRHAREQRGPLLRMAAWSVAEALPALLTGLLVARALDAGFLAGDVMAGLGYLGLLAVCLLAQAAATRQVIPHLGDFVEPLRDTTVSAVLTGALGRAVHAAHHPDTTAIAQLTKQTEQLRGLTSGLLRTVRPLAVQLVMALAGLTVLNGHLGLLAAPPILFALGLFAWSLPALARRQRALLSADEDIAGVCGTYFSGLRDVTACGAGNRAAAHAAALIDRQAKATRALAWASAVRTIVIAVGGHVPVVLALLAAPGWIREGRLTAGEVAGAVTYLVTVLLPALRSAVGLIGSWGVQFAALLDRLGATMSPTASPIAPETPRPRPKALSPSSAVVELREVTFAYGPGADPVIDGLSLRVEAGAHLAVVGPSGIGKSTLADLIAGLRAPLAGHVRLATDVALIPQEAYVFTGTLGDNLRYLRPGASDDELRAAVKAVGMEALAARLGGPAGHVDPAALSAGERQLVSLARVHLSPARLVILDEATCHLDPAAEARAEAAFAARPDTTLIVIAHRTTSALRADQVLVLDGTKAALGTHDELVASSPLYADLTGHAPTLSASVPARTAAAT</sequence>
<feature type="transmembrane region" description="Helical" evidence="7">
    <location>
        <begin position="52"/>
        <end position="72"/>
    </location>
</feature>
<dbReference type="GO" id="GO:0034040">
    <property type="term" value="F:ATPase-coupled lipid transmembrane transporter activity"/>
    <property type="evidence" value="ECO:0007669"/>
    <property type="project" value="TreeGrafter"/>
</dbReference>
<dbReference type="InterPro" id="IPR011527">
    <property type="entry name" value="ABC1_TM_dom"/>
</dbReference>
<evidence type="ECO:0000256" key="4">
    <source>
        <dbReference type="ARBA" id="ARBA00022840"/>
    </source>
</evidence>
<feature type="transmembrane region" description="Helical" evidence="7">
    <location>
        <begin position="280"/>
        <end position="307"/>
    </location>
</feature>
<evidence type="ECO:0000259" key="8">
    <source>
        <dbReference type="PROSITE" id="PS50893"/>
    </source>
</evidence>
<comment type="caution">
    <text evidence="10">The sequence shown here is derived from an EMBL/GenBank/DDBJ whole genome shotgun (WGS) entry which is preliminary data.</text>
</comment>
<dbReference type="RefSeq" id="WP_184879527.1">
    <property type="nucleotide sequence ID" value="NZ_BOOV01000017.1"/>
</dbReference>
<evidence type="ECO:0000256" key="5">
    <source>
        <dbReference type="ARBA" id="ARBA00022989"/>
    </source>
</evidence>
<dbReference type="GO" id="GO:0005524">
    <property type="term" value="F:ATP binding"/>
    <property type="evidence" value="ECO:0007669"/>
    <property type="project" value="UniProtKB-KW"/>
</dbReference>
<evidence type="ECO:0000256" key="7">
    <source>
        <dbReference type="SAM" id="Phobius"/>
    </source>
</evidence>
<keyword evidence="4 10" id="KW-0067">ATP-binding</keyword>
<name>A0A7W7D8F5_9ACTN</name>
<dbReference type="Pfam" id="PF00005">
    <property type="entry name" value="ABC_tran"/>
    <property type="match status" value="1"/>
</dbReference>
<feature type="domain" description="ABC transmembrane type-1" evidence="9">
    <location>
        <begin position="21"/>
        <end position="287"/>
    </location>
</feature>
<evidence type="ECO:0000256" key="1">
    <source>
        <dbReference type="ARBA" id="ARBA00004651"/>
    </source>
</evidence>
<proteinExistence type="predicted"/>
<dbReference type="SUPFAM" id="SSF52540">
    <property type="entry name" value="P-loop containing nucleoside triphosphate hydrolases"/>
    <property type="match status" value="1"/>
</dbReference>
<dbReference type="SMART" id="SM00382">
    <property type="entry name" value="AAA"/>
    <property type="match status" value="1"/>
</dbReference>
<feature type="transmembrane region" description="Helical" evidence="7">
    <location>
        <begin position="21"/>
        <end position="40"/>
    </location>
</feature>
<dbReference type="InterPro" id="IPR003439">
    <property type="entry name" value="ABC_transporter-like_ATP-bd"/>
</dbReference>
<feature type="domain" description="ABC transporter" evidence="8">
    <location>
        <begin position="340"/>
        <end position="558"/>
    </location>
</feature>
<dbReference type="InterPro" id="IPR039421">
    <property type="entry name" value="Type_1_exporter"/>
</dbReference>
<keyword evidence="5 7" id="KW-1133">Transmembrane helix</keyword>
<evidence type="ECO:0000313" key="10">
    <source>
        <dbReference type="EMBL" id="MBB4700851.1"/>
    </source>
</evidence>
<feature type="transmembrane region" description="Helical" evidence="7">
    <location>
        <begin position="233"/>
        <end position="260"/>
    </location>
</feature>
<accession>A0A7W7D8F5</accession>
<evidence type="ECO:0000256" key="2">
    <source>
        <dbReference type="ARBA" id="ARBA00022692"/>
    </source>
</evidence>
<organism evidence="10 11">
    <name type="scientific">Sphaerisporangium siamense</name>
    <dbReference type="NCBI Taxonomy" id="795645"/>
    <lineage>
        <taxon>Bacteria</taxon>
        <taxon>Bacillati</taxon>
        <taxon>Actinomycetota</taxon>
        <taxon>Actinomycetes</taxon>
        <taxon>Streptosporangiales</taxon>
        <taxon>Streptosporangiaceae</taxon>
        <taxon>Sphaerisporangium</taxon>
    </lineage>
</organism>
<keyword evidence="3" id="KW-0547">Nucleotide-binding</keyword>
<dbReference type="EMBL" id="JACHND010000001">
    <property type="protein sequence ID" value="MBB4700851.1"/>
    <property type="molecule type" value="Genomic_DNA"/>
</dbReference>
<protein>
    <submittedName>
        <fullName evidence="10">ATP-binding cassette subfamily C protein</fullName>
    </submittedName>
</protein>